<sequence length="199" mass="20491">MTMMKFATAARSAVLAAAAASVLATAAQADGEYWGVDISSSTTNGVLSATRGDFTFGASVTDYEDGVSAGLSLTRRLPWDLGVEGLTLSAGPALGFGGGDLSEVSLGLTAGVQRYHSTSWGSTFLQASVGSVNRSFFLQAQTTFADPGITIGLSRGGSTLYNDASLSISKRLGETPVSLRAGYLLMSNQVFVGFSVNTF</sequence>
<evidence type="ECO:0000256" key="1">
    <source>
        <dbReference type="SAM" id="SignalP"/>
    </source>
</evidence>
<dbReference type="RefSeq" id="WP_090747142.1">
    <property type="nucleotide sequence ID" value="NZ_FMVT01000013.1"/>
</dbReference>
<evidence type="ECO:0000313" key="3">
    <source>
        <dbReference type="Proteomes" id="UP000199502"/>
    </source>
</evidence>
<protein>
    <recommendedName>
        <fullName evidence="4">Outer membrane protein beta-barrel domain-containing protein</fullName>
    </recommendedName>
</protein>
<gene>
    <name evidence="2" type="ORF">SAMN05660710_03277</name>
</gene>
<reference evidence="2 3" key="1">
    <citation type="submission" date="2016-10" db="EMBL/GenBank/DDBJ databases">
        <authorList>
            <person name="de Groot N.N."/>
        </authorList>
    </citation>
    <scope>NUCLEOTIDE SEQUENCE [LARGE SCALE GENOMIC DNA]</scope>
    <source>
        <strain evidence="2 3">CGMCC 1.8925</strain>
    </source>
</reference>
<name>A0A1G5JKC9_9RHOB</name>
<dbReference type="Proteomes" id="UP000199502">
    <property type="component" value="Unassembled WGS sequence"/>
</dbReference>
<proteinExistence type="predicted"/>
<evidence type="ECO:0008006" key="4">
    <source>
        <dbReference type="Google" id="ProtNLM"/>
    </source>
</evidence>
<dbReference type="AlphaFoldDB" id="A0A1G5JKC9"/>
<feature type="signal peptide" evidence="1">
    <location>
        <begin position="1"/>
        <end position="29"/>
    </location>
</feature>
<dbReference type="OrthoDB" id="7741116at2"/>
<evidence type="ECO:0000313" key="2">
    <source>
        <dbReference type="EMBL" id="SCY88776.1"/>
    </source>
</evidence>
<keyword evidence="1" id="KW-0732">Signal</keyword>
<dbReference type="EMBL" id="FMVT01000013">
    <property type="protein sequence ID" value="SCY88776.1"/>
    <property type="molecule type" value="Genomic_DNA"/>
</dbReference>
<keyword evidence="3" id="KW-1185">Reference proteome</keyword>
<feature type="chain" id="PRO_5011494479" description="Outer membrane protein beta-barrel domain-containing protein" evidence="1">
    <location>
        <begin position="30"/>
        <end position="199"/>
    </location>
</feature>
<organism evidence="2 3">
    <name type="scientific">Paracoccus tibetensis</name>
    <dbReference type="NCBI Taxonomy" id="336292"/>
    <lineage>
        <taxon>Bacteria</taxon>
        <taxon>Pseudomonadati</taxon>
        <taxon>Pseudomonadota</taxon>
        <taxon>Alphaproteobacteria</taxon>
        <taxon>Rhodobacterales</taxon>
        <taxon>Paracoccaceae</taxon>
        <taxon>Paracoccus</taxon>
    </lineage>
</organism>
<accession>A0A1G5JKC9</accession>